<comment type="subcellular location">
    <subcellularLocation>
        <location evidence="1">Cell membrane</location>
        <topology evidence="1">Multi-pass membrane protein</topology>
    </subcellularLocation>
</comment>
<keyword evidence="4 8" id="KW-0812">Transmembrane</keyword>
<evidence type="ECO:0000256" key="3">
    <source>
        <dbReference type="ARBA" id="ARBA00022475"/>
    </source>
</evidence>
<evidence type="ECO:0000256" key="5">
    <source>
        <dbReference type="ARBA" id="ARBA00022960"/>
    </source>
</evidence>
<evidence type="ECO:0000256" key="4">
    <source>
        <dbReference type="ARBA" id="ARBA00022692"/>
    </source>
</evidence>
<keyword evidence="10" id="KW-1185">Reference proteome</keyword>
<comment type="similarity">
    <text evidence="2">Belongs to the MreD family.</text>
</comment>
<dbReference type="NCBIfam" id="TIGR03426">
    <property type="entry name" value="shape_MreD"/>
    <property type="match status" value="1"/>
</dbReference>
<gene>
    <name evidence="9" type="ORF">SE17_26150</name>
</gene>
<dbReference type="EMBL" id="LJCR01001321">
    <property type="protein sequence ID" value="KPV50570.1"/>
    <property type="molecule type" value="Genomic_DNA"/>
</dbReference>
<comment type="caution">
    <text evidence="9">The sequence shown here is derived from an EMBL/GenBank/DDBJ whole genome shotgun (WGS) entry which is preliminary data.</text>
</comment>
<dbReference type="Proteomes" id="UP000050509">
    <property type="component" value="Unassembled WGS sequence"/>
</dbReference>
<feature type="transmembrane region" description="Helical" evidence="8">
    <location>
        <begin position="80"/>
        <end position="100"/>
    </location>
</feature>
<name>A0A0P9CWP5_9CHLR</name>
<dbReference type="GO" id="GO:0008360">
    <property type="term" value="P:regulation of cell shape"/>
    <property type="evidence" value="ECO:0007669"/>
    <property type="project" value="UniProtKB-KW"/>
</dbReference>
<evidence type="ECO:0000256" key="1">
    <source>
        <dbReference type="ARBA" id="ARBA00004651"/>
    </source>
</evidence>
<feature type="transmembrane region" description="Helical" evidence="8">
    <location>
        <begin position="17"/>
        <end position="38"/>
    </location>
</feature>
<dbReference type="GO" id="GO:0005886">
    <property type="term" value="C:plasma membrane"/>
    <property type="evidence" value="ECO:0007669"/>
    <property type="project" value="UniProtKB-SubCell"/>
</dbReference>
<dbReference type="InterPro" id="IPR007227">
    <property type="entry name" value="Cell_shape_determining_MreD"/>
</dbReference>
<accession>A0A0P9CWP5</accession>
<evidence type="ECO:0000256" key="7">
    <source>
        <dbReference type="ARBA" id="ARBA00023136"/>
    </source>
</evidence>
<feature type="transmembrane region" description="Helical" evidence="8">
    <location>
        <begin position="107"/>
        <end position="127"/>
    </location>
</feature>
<keyword evidence="6 8" id="KW-1133">Transmembrane helix</keyword>
<evidence type="ECO:0000313" key="9">
    <source>
        <dbReference type="EMBL" id="KPV50570.1"/>
    </source>
</evidence>
<dbReference type="AlphaFoldDB" id="A0A0P9CWP5"/>
<organism evidence="9 10">
    <name type="scientific">Kouleothrix aurantiaca</name>
    <dbReference type="NCBI Taxonomy" id="186479"/>
    <lineage>
        <taxon>Bacteria</taxon>
        <taxon>Bacillati</taxon>
        <taxon>Chloroflexota</taxon>
        <taxon>Chloroflexia</taxon>
        <taxon>Chloroflexales</taxon>
        <taxon>Roseiflexineae</taxon>
        <taxon>Roseiflexaceae</taxon>
        <taxon>Kouleothrix</taxon>
    </lineage>
</organism>
<protein>
    <submittedName>
        <fullName evidence="9">Uncharacterized protein</fullName>
    </submittedName>
</protein>
<keyword evidence="7 8" id="KW-0472">Membrane</keyword>
<evidence type="ECO:0000256" key="2">
    <source>
        <dbReference type="ARBA" id="ARBA00007776"/>
    </source>
</evidence>
<feature type="transmembrane region" description="Helical" evidence="8">
    <location>
        <begin position="139"/>
        <end position="162"/>
    </location>
</feature>
<evidence type="ECO:0000256" key="8">
    <source>
        <dbReference type="SAM" id="Phobius"/>
    </source>
</evidence>
<keyword evidence="3" id="KW-1003">Cell membrane</keyword>
<proteinExistence type="inferred from homology"/>
<sequence length="179" mass="19606">MGSAEPKRLEERIARELWLALVLLAAAMLQATVLPKLFGSTPNLLLLVIICRALLNGPRNAARWAFYAGLGLDLFADTVLGTHALALLLAVLLGTLPLAWLSRSNWLLPLLGIMLGSVGYHAFMLLLSTLLTAPVNMRMYLTVVALPGTLLLLIPALPLFLLMRWLEGRRRGEVALDVY</sequence>
<reference evidence="9 10" key="1">
    <citation type="submission" date="2015-09" db="EMBL/GenBank/DDBJ databases">
        <title>Draft genome sequence of Kouleothrix aurantiaca JCM 19913.</title>
        <authorList>
            <person name="Hemp J."/>
        </authorList>
    </citation>
    <scope>NUCLEOTIDE SEQUENCE [LARGE SCALE GENOMIC DNA]</scope>
    <source>
        <strain evidence="9 10">COM-B</strain>
    </source>
</reference>
<keyword evidence="5" id="KW-0133">Cell shape</keyword>
<evidence type="ECO:0000313" key="10">
    <source>
        <dbReference type="Proteomes" id="UP000050509"/>
    </source>
</evidence>
<evidence type="ECO:0000256" key="6">
    <source>
        <dbReference type="ARBA" id="ARBA00022989"/>
    </source>
</evidence>